<dbReference type="InterPro" id="IPR014262">
    <property type="entry name" value="HAF_rpt"/>
</dbReference>
<organism evidence="2 3">
    <name type="scientific">Nitrosospira briensis</name>
    <dbReference type="NCBI Taxonomy" id="35799"/>
    <lineage>
        <taxon>Bacteria</taxon>
        <taxon>Pseudomonadati</taxon>
        <taxon>Pseudomonadota</taxon>
        <taxon>Betaproteobacteria</taxon>
        <taxon>Nitrosomonadales</taxon>
        <taxon>Nitrosomonadaceae</taxon>
        <taxon>Nitrosospira</taxon>
    </lineage>
</organism>
<dbReference type="EMBL" id="FOVJ01000001">
    <property type="protein sequence ID" value="SFN45388.1"/>
    <property type="molecule type" value="Genomic_DNA"/>
</dbReference>
<dbReference type="RefSeq" id="WP_074795213.1">
    <property type="nucleotide sequence ID" value="NZ_FOVJ01000001.1"/>
</dbReference>
<dbReference type="Pfam" id="PF07589">
    <property type="entry name" value="PEP-CTERM"/>
    <property type="match status" value="1"/>
</dbReference>
<feature type="domain" description="Ice-binding protein C-terminal" evidence="1">
    <location>
        <begin position="349"/>
        <end position="369"/>
    </location>
</feature>
<dbReference type="NCBIfam" id="TIGR02913">
    <property type="entry name" value="HAF_rpt"/>
    <property type="match status" value="6"/>
</dbReference>
<dbReference type="Proteomes" id="UP000183107">
    <property type="component" value="Unassembled WGS sequence"/>
</dbReference>
<accession>A0A1I4Z592</accession>
<dbReference type="AlphaFoldDB" id="A0A1I4Z592"/>
<proteinExistence type="predicted"/>
<protein>
    <submittedName>
        <fullName evidence="2">PEP-CTERM protein-sorting domain-containing protein</fullName>
    </submittedName>
</protein>
<dbReference type="InterPro" id="IPR013424">
    <property type="entry name" value="Ice-binding_C"/>
</dbReference>
<keyword evidence="3" id="KW-1185">Reference proteome</keyword>
<evidence type="ECO:0000313" key="2">
    <source>
        <dbReference type="EMBL" id="SFN45388.1"/>
    </source>
</evidence>
<reference evidence="2" key="1">
    <citation type="submission" date="2016-10" db="EMBL/GenBank/DDBJ databases">
        <authorList>
            <person name="de Groot N.N."/>
        </authorList>
    </citation>
    <scope>NUCLEOTIDE SEQUENCE [LARGE SCALE GENOMIC DNA]</scope>
    <source>
        <strain evidence="2">Nsp8</strain>
    </source>
</reference>
<name>A0A1I4Z592_9PROT</name>
<evidence type="ECO:0000259" key="1">
    <source>
        <dbReference type="Pfam" id="PF07589"/>
    </source>
</evidence>
<dbReference type="OrthoDB" id="8565104at2"/>
<evidence type="ECO:0000313" key="3">
    <source>
        <dbReference type="Proteomes" id="UP000183107"/>
    </source>
</evidence>
<sequence length="377" mass="37337">MKTSHSSKISSLVLASILIGLGLVSPAFAGFRSFIVDPNSKMVADIGSLGGIDAYGRGINDAGQIVGWSRTPEGNTHAFITGPKGEGMVDLGTLGGSDSWAYGVNATGQVVGRSLIAGDGSYHAFITGPNGIGMTDLGTLGGSNSWAHAINASGQAAGISLTTGDNSSHAFITGQGGVNMTDLGTLGGDYSAAHGINEAGRAVGDSFISNGSQHAFITGPNGVDMADINTLGGETFANGINSTGRTVGQSDSHAFITGPNGSGMTDLGTLGGDESVAFGINDAGQVVGSAQVAGTPQSPQGDMHAFSTAPDGVGMSDLNLLAALPGGFLSEANGINNSGLVVANGFVAPIPEPASSALMIAGLVLLGVIMQGKKQLT</sequence>
<gene>
    <name evidence="2" type="ORF">SAMN05216386_1034</name>
</gene>